<reference evidence="12" key="1">
    <citation type="journal article" date="2017" name="Biotechnol. Biofuels">
        <title>Evaluation of environmental bacterial communities as a factor affecting the growth of duckweed Lemna minor.</title>
        <authorList>
            <person name="Ishizawa H."/>
            <person name="Kuroda M."/>
            <person name="Morikawa M."/>
            <person name="Ike M."/>
        </authorList>
    </citation>
    <scope>NUCLEOTIDE SEQUENCE [LARGE SCALE GENOMIC DNA]</scope>
    <source>
        <strain evidence="12">H3</strain>
    </source>
</reference>
<evidence type="ECO:0000313" key="11">
    <source>
        <dbReference type="EMBL" id="BBF87049.1"/>
    </source>
</evidence>
<protein>
    <submittedName>
        <fullName evidence="11">Phosphoethanolamine transferase EptA specific for the 1 phosphate group of core-lipid A</fullName>
    </submittedName>
</protein>
<dbReference type="GO" id="GO:0016776">
    <property type="term" value="F:phosphotransferase activity, phosphate group as acceptor"/>
    <property type="evidence" value="ECO:0007669"/>
    <property type="project" value="TreeGrafter"/>
</dbReference>
<evidence type="ECO:0000256" key="3">
    <source>
        <dbReference type="ARBA" id="ARBA00022519"/>
    </source>
</evidence>
<keyword evidence="6 8" id="KW-1133">Transmembrane helix</keyword>
<keyword evidence="12" id="KW-1185">Reference proteome</keyword>
<evidence type="ECO:0000256" key="5">
    <source>
        <dbReference type="ARBA" id="ARBA00022692"/>
    </source>
</evidence>
<dbReference type="InterPro" id="IPR012549">
    <property type="entry name" value="EptA-like_N"/>
</dbReference>
<keyword evidence="2" id="KW-1003">Cell membrane</keyword>
<name>A0A3G9GK91_9NEIS</name>
<dbReference type="GO" id="GO:0005886">
    <property type="term" value="C:plasma membrane"/>
    <property type="evidence" value="ECO:0007669"/>
    <property type="project" value="UniProtKB-SubCell"/>
</dbReference>
<keyword evidence="4 11" id="KW-0808">Transferase</keyword>
<organism evidence="11 12">
    <name type="scientific">Aquitalea magnusonii</name>
    <dbReference type="NCBI Taxonomy" id="332411"/>
    <lineage>
        <taxon>Bacteria</taxon>
        <taxon>Pseudomonadati</taxon>
        <taxon>Pseudomonadota</taxon>
        <taxon>Betaproteobacteria</taxon>
        <taxon>Neisseriales</taxon>
        <taxon>Chromobacteriaceae</taxon>
        <taxon>Aquitalea</taxon>
    </lineage>
</organism>
<evidence type="ECO:0000256" key="2">
    <source>
        <dbReference type="ARBA" id="ARBA00022475"/>
    </source>
</evidence>
<dbReference type="EMBL" id="AP018823">
    <property type="protein sequence ID" value="BBF87049.1"/>
    <property type="molecule type" value="Genomic_DNA"/>
</dbReference>
<reference evidence="12" key="3">
    <citation type="journal article" date="2017" name="Plant Physiol. Biochem.">
        <title>Differential oxidative and antioxidative response of duckweed Lemna minor toward plant growth promoting/inhibiting bacteria.</title>
        <authorList>
            <person name="Ishizawa H."/>
            <person name="Kuroda M."/>
            <person name="Morikawa M."/>
            <person name="Ike M."/>
        </authorList>
    </citation>
    <scope>NUCLEOTIDE SEQUENCE [LARGE SCALE GENOMIC DNA]</scope>
    <source>
        <strain evidence="12">H3</strain>
    </source>
</reference>
<keyword evidence="7 8" id="KW-0472">Membrane</keyword>
<evidence type="ECO:0000259" key="9">
    <source>
        <dbReference type="Pfam" id="PF00884"/>
    </source>
</evidence>
<feature type="domain" description="Phosphoethanolamine transferase N-terminal" evidence="10">
    <location>
        <begin position="109"/>
        <end position="259"/>
    </location>
</feature>
<reference evidence="11 12" key="2">
    <citation type="journal article" date="2017" name="Genome Announc.">
        <title>Draft genome sequence of Aquitalea magnusonii strain H3, a plant growth-promoting bacterium of duckweed Lemna minor.</title>
        <authorList>
            <person name="Ishizawa H."/>
            <person name="Kuroda M."/>
            <person name="Ike M."/>
        </authorList>
    </citation>
    <scope>NUCLEOTIDE SEQUENCE [LARGE SCALE GENOMIC DNA]</scope>
    <source>
        <strain evidence="11 12">H3</strain>
    </source>
</reference>
<dbReference type="CDD" id="cd16017">
    <property type="entry name" value="LptA"/>
    <property type="match status" value="1"/>
</dbReference>
<dbReference type="SUPFAM" id="SSF53649">
    <property type="entry name" value="Alkaline phosphatase-like"/>
    <property type="match status" value="1"/>
</dbReference>
<evidence type="ECO:0000256" key="7">
    <source>
        <dbReference type="ARBA" id="ARBA00023136"/>
    </source>
</evidence>
<dbReference type="PANTHER" id="PTHR30443:SF0">
    <property type="entry name" value="PHOSPHOETHANOLAMINE TRANSFERASE EPTA"/>
    <property type="match status" value="1"/>
</dbReference>
<evidence type="ECO:0000256" key="6">
    <source>
        <dbReference type="ARBA" id="ARBA00022989"/>
    </source>
</evidence>
<dbReference type="GO" id="GO:0009244">
    <property type="term" value="P:lipopolysaccharide core region biosynthetic process"/>
    <property type="evidence" value="ECO:0007669"/>
    <property type="project" value="TreeGrafter"/>
</dbReference>
<proteinExistence type="predicted"/>
<sequence length="596" mass="67326">MASISSHALVQQIPAWAAHGGITDYTRPQPLKLRPVSLPGGMPCTHPSLVDEDNMLFNRSIRPERLTLLVSLGLVLFYNFPFWREMLRIVGPLDGQGVKLLLESFLLVTAFYNLVLSLFNWPYLGKPLIALLLLISSFITYFMNQYGVMIDVHMVQNAVQTDHKEVRDLLTGKMALFFIVLGVLPAWWVCRRQIQWRSPLREGGVRLLTLLVSAAVLLGIAFAAYQDFASLFRNNRQLRHYLTPFNYIQATNGYIQDHYFSGPVVISPLGEDAKRDASWQQHKRKTVFVLVVGETARADHFSLNGYPRNTNPKLSAQPGLINLPNVHSCGTETAVSVPCMFSDIGRDNYSGDKAARQENVLDVLKRAGYNVIWRDNQSGCKDVCNRVTLEDVSGSKDDKLCSTGECWDEILLKNAQQLIDKSDRDVVLVLHQMGSHGPAYYKRYPPAMEQFKPVCQTSELSRCPREQIINGFDNTILYTDTVLSGIIDFLRANQQRYNTGMLYMSDHGESLGENGMYLHGTPYLFAPEAQKHIGAMMWFSDSFQQEVGLNQRCLEGRKAEPYSHDNLFHSLLGLLGVHTSVYNKQLDMFAPCRQSS</sequence>
<feature type="transmembrane region" description="Helical" evidence="8">
    <location>
        <begin position="170"/>
        <end position="191"/>
    </location>
</feature>
<gene>
    <name evidence="11" type="ORF">DLM_3461</name>
</gene>
<comment type="subcellular location">
    <subcellularLocation>
        <location evidence="1">Cell inner membrane</location>
        <topology evidence="1">Multi-pass membrane protein</topology>
    </subcellularLocation>
</comment>
<evidence type="ECO:0000313" key="12">
    <source>
        <dbReference type="Proteomes" id="UP000198290"/>
    </source>
</evidence>
<dbReference type="InterPro" id="IPR058130">
    <property type="entry name" value="PEA_transf_C"/>
</dbReference>
<dbReference type="InterPro" id="IPR000917">
    <property type="entry name" value="Sulfatase_N"/>
</dbReference>
<dbReference type="Proteomes" id="UP000198290">
    <property type="component" value="Chromosome"/>
</dbReference>
<evidence type="ECO:0000256" key="8">
    <source>
        <dbReference type="SAM" id="Phobius"/>
    </source>
</evidence>
<dbReference type="InterPro" id="IPR017850">
    <property type="entry name" value="Alkaline_phosphatase_core_sf"/>
</dbReference>
<dbReference type="NCBIfam" id="NF028537">
    <property type="entry name" value="P_eth_NH2_trans"/>
    <property type="match status" value="1"/>
</dbReference>
<dbReference type="AlphaFoldDB" id="A0A3G9GK91"/>
<feature type="transmembrane region" description="Helical" evidence="8">
    <location>
        <begin position="66"/>
        <end position="84"/>
    </location>
</feature>
<dbReference type="InterPro" id="IPR040423">
    <property type="entry name" value="PEA_transferase"/>
</dbReference>
<dbReference type="PANTHER" id="PTHR30443">
    <property type="entry name" value="INNER MEMBRANE PROTEIN"/>
    <property type="match status" value="1"/>
</dbReference>
<dbReference type="Gene3D" id="3.40.720.10">
    <property type="entry name" value="Alkaline Phosphatase, subunit A"/>
    <property type="match status" value="1"/>
</dbReference>
<dbReference type="Pfam" id="PF00884">
    <property type="entry name" value="Sulfatase"/>
    <property type="match status" value="1"/>
</dbReference>
<feature type="transmembrane region" description="Helical" evidence="8">
    <location>
        <begin position="128"/>
        <end position="150"/>
    </location>
</feature>
<keyword evidence="3" id="KW-0997">Cell inner membrane</keyword>
<evidence type="ECO:0000256" key="4">
    <source>
        <dbReference type="ARBA" id="ARBA00022679"/>
    </source>
</evidence>
<feature type="transmembrane region" description="Helical" evidence="8">
    <location>
        <begin position="104"/>
        <end position="121"/>
    </location>
</feature>
<evidence type="ECO:0000256" key="1">
    <source>
        <dbReference type="ARBA" id="ARBA00004429"/>
    </source>
</evidence>
<evidence type="ECO:0000259" key="10">
    <source>
        <dbReference type="Pfam" id="PF08019"/>
    </source>
</evidence>
<feature type="domain" description="Sulfatase N-terminal" evidence="9">
    <location>
        <begin position="288"/>
        <end position="577"/>
    </location>
</feature>
<dbReference type="Pfam" id="PF08019">
    <property type="entry name" value="EptA_B_N"/>
    <property type="match status" value="1"/>
</dbReference>
<accession>A0A3G9GK91</accession>
<feature type="transmembrane region" description="Helical" evidence="8">
    <location>
        <begin position="203"/>
        <end position="225"/>
    </location>
</feature>
<dbReference type="KEGG" id="amah:DLM_3461"/>
<keyword evidence="5 8" id="KW-0812">Transmembrane</keyword>